<proteinExistence type="predicted"/>
<evidence type="ECO:0000313" key="1">
    <source>
        <dbReference type="Proteomes" id="UP000887580"/>
    </source>
</evidence>
<organism evidence="1 2">
    <name type="scientific">Panagrolaimus sp. PS1159</name>
    <dbReference type="NCBI Taxonomy" id="55785"/>
    <lineage>
        <taxon>Eukaryota</taxon>
        <taxon>Metazoa</taxon>
        <taxon>Ecdysozoa</taxon>
        <taxon>Nematoda</taxon>
        <taxon>Chromadorea</taxon>
        <taxon>Rhabditida</taxon>
        <taxon>Tylenchina</taxon>
        <taxon>Panagrolaimomorpha</taxon>
        <taxon>Panagrolaimoidea</taxon>
        <taxon>Panagrolaimidae</taxon>
        <taxon>Panagrolaimus</taxon>
    </lineage>
</organism>
<reference evidence="2" key="1">
    <citation type="submission" date="2022-11" db="UniProtKB">
        <authorList>
            <consortium name="WormBaseParasite"/>
        </authorList>
    </citation>
    <scope>IDENTIFICATION</scope>
</reference>
<name>A0AC35FAV3_9BILA</name>
<dbReference type="WBParaSite" id="PS1159_v2.g15566.t1">
    <property type="protein sequence ID" value="PS1159_v2.g15566.t1"/>
    <property type="gene ID" value="PS1159_v2.g15566"/>
</dbReference>
<sequence length="235" mass="26883">MQSDMELEDVKPSRKRISKVKGQQRPGSRSSTRLKMIDENKKTTPAKKRGRPSTKKTPPKPKTLLKNITEEAADDDDYEIDGESNKEDEEEDEYEALEEDEEEDEKMLSDVELEDRISVAKGQLPGSHSRLKMIGENKRFKFRASACTNSKVTPFNVQEYLVSARNARDMFFDIMSEEGCIEELLNANEVTFTPSVPDSENLTKWLERSSVKFAFRTDFSPKKKHTLSIQDSPPP</sequence>
<protein>
    <submittedName>
        <fullName evidence="2">Uncharacterized protein</fullName>
    </submittedName>
</protein>
<dbReference type="Proteomes" id="UP000887580">
    <property type="component" value="Unplaced"/>
</dbReference>
<evidence type="ECO:0000313" key="2">
    <source>
        <dbReference type="WBParaSite" id="PS1159_v2.g15566.t1"/>
    </source>
</evidence>
<accession>A0AC35FAV3</accession>